<protein>
    <recommendedName>
        <fullName evidence="2 6">Autophagy-related protein 17</fullName>
    </recommendedName>
</protein>
<keyword evidence="4 6" id="KW-0072">Autophagy</keyword>
<feature type="domain" description="Autophagy protein ATG17-like" evidence="7">
    <location>
        <begin position="19"/>
        <end position="424"/>
    </location>
</feature>
<reference evidence="8 9" key="1">
    <citation type="journal article" date="2023" name="Elife">
        <title>Identification of key yeast species and microbe-microbe interactions impacting larval growth of Drosophila in the wild.</title>
        <authorList>
            <person name="Mure A."/>
            <person name="Sugiura Y."/>
            <person name="Maeda R."/>
            <person name="Honda K."/>
            <person name="Sakurai N."/>
            <person name="Takahashi Y."/>
            <person name="Watada M."/>
            <person name="Katoh T."/>
            <person name="Gotoh A."/>
            <person name="Gotoh Y."/>
            <person name="Taniguchi I."/>
            <person name="Nakamura K."/>
            <person name="Hayashi T."/>
            <person name="Katayama T."/>
            <person name="Uemura T."/>
            <person name="Hattori Y."/>
        </authorList>
    </citation>
    <scope>NUCLEOTIDE SEQUENCE [LARGE SCALE GENOMIC DNA]</scope>
    <source>
        <strain evidence="8 9">SC-9</strain>
    </source>
</reference>
<dbReference type="RefSeq" id="XP_064850992.1">
    <property type="nucleotide sequence ID" value="XM_064994920.1"/>
</dbReference>
<comment type="similarity">
    <text evidence="1 6">Belongs to the ATG17 family.</text>
</comment>
<evidence type="ECO:0000256" key="1">
    <source>
        <dbReference type="ARBA" id="ARBA00006259"/>
    </source>
</evidence>
<evidence type="ECO:0000256" key="4">
    <source>
        <dbReference type="ARBA" id="ARBA00023006"/>
    </source>
</evidence>
<evidence type="ECO:0000313" key="9">
    <source>
        <dbReference type="Proteomes" id="UP001360560"/>
    </source>
</evidence>
<dbReference type="GO" id="GO:0034727">
    <property type="term" value="P:piecemeal microautophagy of the nucleus"/>
    <property type="evidence" value="ECO:0007669"/>
    <property type="project" value="TreeGrafter"/>
</dbReference>
<keyword evidence="5" id="KW-0472">Membrane</keyword>
<dbReference type="GO" id="GO:0030295">
    <property type="term" value="F:protein kinase activator activity"/>
    <property type="evidence" value="ECO:0007669"/>
    <property type="project" value="TreeGrafter"/>
</dbReference>
<dbReference type="Pfam" id="PF04108">
    <property type="entry name" value="ATG17_like"/>
    <property type="match status" value="1"/>
</dbReference>
<keyword evidence="3 6" id="KW-0963">Cytoplasm</keyword>
<comment type="caution">
    <text evidence="8">The sequence shown here is derived from an EMBL/GenBank/DDBJ whole genome shotgun (WGS) entry which is preliminary data.</text>
</comment>
<evidence type="ECO:0000256" key="5">
    <source>
        <dbReference type="ARBA" id="ARBA00023136"/>
    </source>
</evidence>
<dbReference type="GO" id="GO:1990316">
    <property type="term" value="C:Atg1/ULK1 kinase complex"/>
    <property type="evidence" value="ECO:0007669"/>
    <property type="project" value="TreeGrafter"/>
</dbReference>
<evidence type="ECO:0000313" key="8">
    <source>
        <dbReference type="EMBL" id="GMM33992.1"/>
    </source>
</evidence>
<evidence type="ECO:0000259" key="7">
    <source>
        <dbReference type="Pfam" id="PF04108"/>
    </source>
</evidence>
<accession>A0AAV5QHB1</accession>
<name>A0AAV5QHB1_9ASCO</name>
<comment type="function">
    <text evidence="6">Autophagy-specific protein that functions in response to autophagy-inducing signals as a scaffold to recruit other ATG proteins to organize preautophagosomal structure (PAS) formation. Modulates the timing and magnitude of the autophagy response, such as the size of the sequestering vesicles. Plays particularly a role in pexophagy and nucleophagy.</text>
</comment>
<evidence type="ECO:0000256" key="3">
    <source>
        <dbReference type="ARBA" id="ARBA00022490"/>
    </source>
</evidence>
<comment type="subcellular location">
    <subcellularLocation>
        <location evidence="6">Cytoplasm</location>
    </subcellularLocation>
    <subcellularLocation>
        <location evidence="6">Preautophagosomal structure membrane</location>
        <topology evidence="6">Peripheral membrane protein</topology>
    </subcellularLocation>
</comment>
<proteinExistence type="inferred from homology"/>
<dbReference type="EMBL" id="BTFZ01000002">
    <property type="protein sequence ID" value="GMM33992.1"/>
    <property type="molecule type" value="Genomic_DNA"/>
</dbReference>
<dbReference type="InterPro" id="IPR045326">
    <property type="entry name" value="ATG17-like_dom"/>
</dbReference>
<dbReference type="AlphaFoldDB" id="A0AAV5QHB1"/>
<dbReference type="GO" id="GO:0060090">
    <property type="term" value="F:molecular adaptor activity"/>
    <property type="evidence" value="ECO:0007669"/>
    <property type="project" value="TreeGrafter"/>
</dbReference>
<dbReference type="GO" id="GO:0000422">
    <property type="term" value="P:autophagy of mitochondrion"/>
    <property type="evidence" value="ECO:0007669"/>
    <property type="project" value="TreeGrafter"/>
</dbReference>
<organism evidence="8 9">
    <name type="scientific">Saccharomycopsis crataegensis</name>
    <dbReference type="NCBI Taxonomy" id="43959"/>
    <lineage>
        <taxon>Eukaryota</taxon>
        <taxon>Fungi</taxon>
        <taxon>Dikarya</taxon>
        <taxon>Ascomycota</taxon>
        <taxon>Saccharomycotina</taxon>
        <taxon>Saccharomycetes</taxon>
        <taxon>Saccharomycopsidaceae</taxon>
        <taxon>Saccharomycopsis</taxon>
    </lineage>
</organism>
<sequence>MSDARVQLGHWLSNARGYLNEAEGIGISTNDILKYFKSVLDDNNLLILKINYMIVFLKDSIEIMNQIFIKLKKFNNIFRSKFRRNLNYFGDLIHQLNQSLTNLNSIIIDQNLVCFLDKKDDQQAKSLYDYLSLEEFLKLQQNFEIISDNFDPLRSYLLENQLRFFESNLVNFENFCESLVNEFLSINSYFYKDLVELNLYSNDNSNSQLGANEKYSILINYYELEMASLIESLSNHYGQCNESIKLLNNNHHEQLSQLIPILNDDSQEAPNVLSDLKLLLLKIEKLKNNKNLNNLNSNLNKIYEELIIKNFIVNDFLTKTNRNLNIEFTIKNLNNLNFNFLKNNFVHNASEISIVNLDLLGNIKLILKLLEFLKEFERSYYQLILEINRKNSTNLKIKKLINSFFTELNDIEDDSRKSTKQFKKGLMRYLPSDLSEVVTHNRSSNHKLPNIEVVSEFDEYPELDQSLVAFAKMKLNEDL</sequence>
<dbReference type="GO" id="GO:0034045">
    <property type="term" value="C:phagophore assembly site membrane"/>
    <property type="evidence" value="ECO:0007669"/>
    <property type="project" value="UniProtKB-SubCell"/>
</dbReference>
<evidence type="ECO:0000256" key="2">
    <source>
        <dbReference type="ARBA" id="ARBA00013806"/>
    </source>
</evidence>
<dbReference type="InterPro" id="IPR007240">
    <property type="entry name" value="Atg17"/>
</dbReference>
<dbReference type="PANTHER" id="PTHR28005:SF1">
    <property type="entry name" value="AUTOPHAGY-RELATED PROTEIN 17"/>
    <property type="match status" value="1"/>
</dbReference>
<dbReference type="Proteomes" id="UP001360560">
    <property type="component" value="Unassembled WGS sequence"/>
</dbReference>
<dbReference type="GO" id="GO:0000045">
    <property type="term" value="P:autophagosome assembly"/>
    <property type="evidence" value="ECO:0007669"/>
    <property type="project" value="TreeGrafter"/>
</dbReference>
<gene>
    <name evidence="8" type="ORF">DASC09_013170</name>
</gene>
<keyword evidence="9" id="KW-1185">Reference proteome</keyword>
<dbReference type="GeneID" id="90071971"/>
<dbReference type="PANTHER" id="PTHR28005">
    <property type="entry name" value="AUTOPHAGY-RELATED PROTEIN 17"/>
    <property type="match status" value="1"/>
</dbReference>
<evidence type="ECO:0000256" key="6">
    <source>
        <dbReference type="RuleBase" id="RU368080"/>
    </source>
</evidence>